<dbReference type="PANTHER" id="PTHR31672">
    <property type="entry name" value="BNACNNG10540D PROTEIN"/>
    <property type="match status" value="1"/>
</dbReference>
<feature type="domain" description="F-box" evidence="1">
    <location>
        <begin position="17"/>
        <end position="57"/>
    </location>
</feature>
<organism evidence="2 3">
    <name type="scientific">Aquilegia coerulea</name>
    <name type="common">Rocky mountain columbine</name>
    <dbReference type="NCBI Taxonomy" id="218851"/>
    <lineage>
        <taxon>Eukaryota</taxon>
        <taxon>Viridiplantae</taxon>
        <taxon>Streptophyta</taxon>
        <taxon>Embryophyta</taxon>
        <taxon>Tracheophyta</taxon>
        <taxon>Spermatophyta</taxon>
        <taxon>Magnoliopsida</taxon>
        <taxon>Ranunculales</taxon>
        <taxon>Ranunculaceae</taxon>
        <taxon>Thalictroideae</taxon>
        <taxon>Aquilegia</taxon>
    </lineage>
</organism>
<gene>
    <name evidence="2" type="ORF">AQUCO_01100075v1</name>
</gene>
<reference evidence="2 3" key="1">
    <citation type="submission" date="2017-09" db="EMBL/GenBank/DDBJ databases">
        <title>WGS assembly of Aquilegia coerulea Goldsmith.</title>
        <authorList>
            <person name="Hodges S."/>
            <person name="Kramer E."/>
            <person name="Nordborg M."/>
            <person name="Tomkins J."/>
            <person name="Borevitz J."/>
            <person name="Derieg N."/>
            <person name="Yan J."/>
            <person name="Mihaltcheva S."/>
            <person name="Hayes R.D."/>
            <person name="Rokhsar D."/>
        </authorList>
    </citation>
    <scope>NUCLEOTIDE SEQUENCE [LARGE SCALE GENOMIC DNA]</scope>
    <source>
        <strain evidence="3">cv. Goldsmith</strain>
    </source>
</reference>
<dbReference type="InterPro" id="IPR001810">
    <property type="entry name" value="F-box_dom"/>
</dbReference>
<dbReference type="SMART" id="SM00256">
    <property type="entry name" value="FBOX"/>
    <property type="match status" value="1"/>
</dbReference>
<accession>A0A2G5E5I3</accession>
<dbReference type="SUPFAM" id="SSF81383">
    <property type="entry name" value="F-box domain"/>
    <property type="match status" value="1"/>
</dbReference>
<evidence type="ECO:0000313" key="2">
    <source>
        <dbReference type="EMBL" id="PIA51009.1"/>
    </source>
</evidence>
<sequence length="124" mass="14635">MELKKMKKGEKNVISKLPIDIFFDILLRLPIKTISQWRRLSKTWYDLVLNPRFATIHYAKAPQNHTIYAVIHDWNNTFYLIDHECFDNRNVSAVSLQCQTSRICRKFYCYEVVGCVNGLVCFVS</sequence>
<protein>
    <recommendedName>
        <fullName evidence="1">F-box domain-containing protein</fullName>
    </recommendedName>
</protein>
<dbReference type="PANTHER" id="PTHR31672:SF13">
    <property type="entry name" value="F-BOX PROTEIN CPR30-LIKE"/>
    <property type="match status" value="1"/>
</dbReference>
<dbReference type="Gene3D" id="1.20.1280.50">
    <property type="match status" value="1"/>
</dbReference>
<name>A0A2G5E5I3_AQUCA</name>
<keyword evidence="3" id="KW-1185">Reference proteome</keyword>
<dbReference type="AlphaFoldDB" id="A0A2G5E5I3"/>
<dbReference type="Pfam" id="PF00646">
    <property type="entry name" value="F-box"/>
    <property type="match status" value="1"/>
</dbReference>
<dbReference type="InterPro" id="IPR036047">
    <property type="entry name" value="F-box-like_dom_sf"/>
</dbReference>
<dbReference type="InterPro" id="IPR050796">
    <property type="entry name" value="SCF_F-box_component"/>
</dbReference>
<dbReference type="InParanoid" id="A0A2G5E5I3"/>
<evidence type="ECO:0000313" key="3">
    <source>
        <dbReference type="Proteomes" id="UP000230069"/>
    </source>
</evidence>
<dbReference type="OrthoDB" id="1934082at2759"/>
<dbReference type="Proteomes" id="UP000230069">
    <property type="component" value="Unassembled WGS sequence"/>
</dbReference>
<evidence type="ECO:0000259" key="1">
    <source>
        <dbReference type="SMART" id="SM00256"/>
    </source>
</evidence>
<proteinExistence type="predicted"/>
<dbReference type="EMBL" id="KZ305028">
    <property type="protein sequence ID" value="PIA51009.1"/>
    <property type="molecule type" value="Genomic_DNA"/>
</dbReference>